<dbReference type="PANTHER" id="PTHR43435:SF1">
    <property type="entry name" value="PROTEIN MPA43"/>
    <property type="match status" value="1"/>
</dbReference>
<feature type="domain" description="Carbohydrate kinase FGGY C-terminal" evidence="2">
    <location>
        <begin position="270"/>
        <end position="467"/>
    </location>
</feature>
<dbReference type="AlphaFoldDB" id="A0A9P8T478"/>
<accession>A0A9P8T478</accession>
<dbReference type="Gene3D" id="3.30.420.40">
    <property type="match status" value="2"/>
</dbReference>
<dbReference type="InterPro" id="IPR018485">
    <property type="entry name" value="FGGY_C"/>
</dbReference>
<dbReference type="Pfam" id="PF00370">
    <property type="entry name" value="FGGY_N"/>
    <property type="match status" value="1"/>
</dbReference>
<comment type="caution">
    <text evidence="3">The sequence shown here is derived from an EMBL/GenBank/DDBJ whole genome shotgun (WGS) entry which is preliminary data.</text>
</comment>
<evidence type="ECO:0000259" key="2">
    <source>
        <dbReference type="Pfam" id="PF02782"/>
    </source>
</evidence>
<keyword evidence="4" id="KW-1185">Reference proteome</keyword>
<sequence>MSKSAVPSWYLGIDIGTSSLRTSILNDQGVVVGGSEQAIDVYYHPSNNRIITQNSPQLWSRLLTAIDESLQTAKAKEEGTLKSICCGATCSLVVEDDDNSHIILWMDHRGETNSINSKMQTQYPRILQRLGGSIIAEMALPKIKEYLQKTPSKPRIFDLHDWIEWKLAGEVLNIQNYNTENIGIDGSLKGFSIECLCELDIHLEESQIGRVENIPYPGIPFSGTPIAKLSPELAERWDAKSAVICSGVIDCYASFFALQNNEISPEENLVMVAGTSTCYLTVSRAPKEPPPGIWGPFHLTENFWFYEGGLSCSGILFESLLENHPAAKTLDKSTNMFQQLEKLVSSFVESEKLSSAWQLIEKRLYIGDYLGNRTPFNDSNLSSVIIGGSLRQDTRDLVCCYLSILEYLALSTKMIVECFRKSGFRLKTLQVCGSQAKNARLMELLALVLDDMNILLPIDLDSKLIGARGCSILGGCAAKDAKFKVVKHVPNDTLKKLFDTKYVIMVELIEKQQDFNRRLASCTIHSQTQC</sequence>
<protein>
    <recommendedName>
        <fullName evidence="5">Carbohydrate kinase FGGY C-terminal domain-containing protein</fullName>
    </recommendedName>
</protein>
<name>A0A9P8T478_9ASCO</name>
<dbReference type="GO" id="GO:0019150">
    <property type="term" value="F:D-ribulokinase activity"/>
    <property type="evidence" value="ECO:0007669"/>
    <property type="project" value="TreeGrafter"/>
</dbReference>
<dbReference type="InterPro" id="IPR043129">
    <property type="entry name" value="ATPase_NBD"/>
</dbReference>
<dbReference type="Pfam" id="PF02782">
    <property type="entry name" value="FGGY_C"/>
    <property type="match status" value="1"/>
</dbReference>
<dbReference type="SUPFAM" id="SSF53067">
    <property type="entry name" value="Actin-like ATPase domain"/>
    <property type="match status" value="2"/>
</dbReference>
<evidence type="ECO:0008006" key="5">
    <source>
        <dbReference type="Google" id="ProtNLM"/>
    </source>
</evidence>
<dbReference type="PANTHER" id="PTHR43435">
    <property type="entry name" value="RIBULOKINASE"/>
    <property type="match status" value="1"/>
</dbReference>
<dbReference type="GO" id="GO:0005737">
    <property type="term" value="C:cytoplasm"/>
    <property type="evidence" value="ECO:0007669"/>
    <property type="project" value="TreeGrafter"/>
</dbReference>
<reference evidence="3" key="1">
    <citation type="journal article" date="2021" name="Open Biol.">
        <title>Shared evolutionary footprints suggest mitochondrial oxidative damage underlies multiple complex I losses in fungi.</title>
        <authorList>
            <person name="Schikora-Tamarit M.A."/>
            <person name="Marcet-Houben M."/>
            <person name="Nosek J."/>
            <person name="Gabaldon T."/>
        </authorList>
    </citation>
    <scope>NUCLEOTIDE SEQUENCE</scope>
    <source>
        <strain evidence="3">NCAIM Y.01608</strain>
    </source>
</reference>
<evidence type="ECO:0000259" key="1">
    <source>
        <dbReference type="Pfam" id="PF00370"/>
    </source>
</evidence>
<dbReference type="InterPro" id="IPR018484">
    <property type="entry name" value="FGGY_N"/>
</dbReference>
<dbReference type="GO" id="GO:0019321">
    <property type="term" value="P:pentose metabolic process"/>
    <property type="evidence" value="ECO:0007669"/>
    <property type="project" value="TreeGrafter"/>
</dbReference>
<evidence type="ECO:0000313" key="4">
    <source>
        <dbReference type="Proteomes" id="UP000788993"/>
    </source>
</evidence>
<evidence type="ECO:0000313" key="3">
    <source>
        <dbReference type="EMBL" id="KAH3664775.1"/>
    </source>
</evidence>
<dbReference type="Proteomes" id="UP000788993">
    <property type="component" value="Unassembled WGS sequence"/>
</dbReference>
<organism evidence="3 4">
    <name type="scientific">Ogataea polymorpha</name>
    <dbReference type="NCBI Taxonomy" id="460523"/>
    <lineage>
        <taxon>Eukaryota</taxon>
        <taxon>Fungi</taxon>
        <taxon>Dikarya</taxon>
        <taxon>Ascomycota</taxon>
        <taxon>Saccharomycotina</taxon>
        <taxon>Pichiomycetes</taxon>
        <taxon>Pichiales</taxon>
        <taxon>Pichiaceae</taxon>
        <taxon>Ogataea</taxon>
    </lineage>
</organism>
<proteinExistence type="predicted"/>
<reference evidence="3" key="2">
    <citation type="submission" date="2021-01" db="EMBL/GenBank/DDBJ databases">
        <authorList>
            <person name="Schikora-Tamarit M.A."/>
        </authorList>
    </citation>
    <scope>NUCLEOTIDE SEQUENCE</scope>
    <source>
        <strain evidence="3">NCAIM Y.01608</strain>
    </source>
</reference>
<dbReference type="EMBL" id="JAEUBD010001178">
    <property type="protein sequence ID" value="KAH3664775.1"/>
    <property type="molecule type" value="Genomic_DNA"/>
</dbReference>
<feature type="domain" description="Carbohydrate kinase FGGY N-terminal" evidence="1">
    <location>
        <begin position="10"/>
        <end position="171"/>
    </location>
</feature>
<gene>
    <name evidence="3" type="ORF">OGATHE_003590</name>
</gene>